<evidence type="ECO:0008006" key="2">
    <source>
        <dbReference type="Google" id="ProtNLM"/>
    </source>
</evidence>
<dbReference type="AlphaFoldDB" id="A0A6B2R2M4"/>
<proteinExistence type="predicted"/>
<protein>
    <recommendedName>
        <fullName evidence="2">Terminase large subunit</fullName>
    </recommendedName>
</protein>
<dbReference type="EMBL" id="JAAGRN010000013">
    <property type="protein sequence ID" value="NDY84432.1"/>
    <property type="molecule type" value="Genomic_DNA"/>
</dbReference>
<sequence>MSYFPPGPNAAAFHNDDSFVRGLMGPVGSGKSSSCCSEIVMRAIKQKPWFDGVRRSRWAIIRNTYPELKSTTIRTWQTWFPQNVALIK</sequence>
<comment type="caution">
    <text evidence="1">The sequence shown here is derived from an EMBL/GenBank/DDBJ whole genome shotgun (WGS) entry which is preliminary data.</text>
</comment>
<evidence type="ECO:0000313" key="1">
    <source>
        <dbReference type="EMBL" id="NDY84432.1"/>
    </source>
</evidence>
<dbReference type="InterPro" id="IPR027417">
    <property type="entry name" value="P-loop_NTPase"/>
</dbReference>
<dbReference type="Gene3D" id="3.40.50.300">
    <property type="entry name" value="P-loop containing nucleotide triphosphate hydrolases"/>
    <property type="match status" value="1"/>
</dbReference>
<gene>
    <name evidence="1" type="ORF">G3I67_14460</name>
</gene>
<name>A0A6B2R2M4_9BURK</name>
<dbReference type="RefSeq" id="WP_163656255.1">
    <property type="nucleotide sequence ID" value="NZ_JAAGRN010000013.1"/>
</dbReference>
<reference evidence="1" key="1">
    <citation type="submission" date="2020-02" db="EMBL/GenBank/DDBJ databases">
        <authorList>
            <person name="Chen W.-M."/>
        </authorList>
    </citation>
    <scope>NUCLEOTIDE SEQUENCE</scope>
    <source>
        <strain evidence="1">NBD-18</strain>
    </source>
</reference>
<organism evidence="1">
    <name type="scientific">Sheuella amnicola</name>
    <dbReference type="NCBI Taxonomy" id="2707330"/>
    <lineage>
        <taxon>Bacteria</taxon>
        <taxon>Pseudomonadati</taxon>
        <taxon>Pseudomonadota</taxon>
        <taxon>Betaproteobacteria</taxon>
        <taxon>Burkholderiales</taxon>
        <taxon>Alcaligenaceae</taxon>
        <taxon>Sheuella</taxon>
    </lineage>
</organism>
<accession>A0A6B2R2M4</accession>